<dbReference type="GO" id="GO:0005886">
    <property type="term" value="C:plasma membrane"/>
    <property type="evidence" value="ECO:0007669"/>
    <property type="project" value="UniProtKB-SubCell"/>
</dbReference>
<dbReference type="KEGG" id="bpsi:IX83_02680"/>
<evidence type="ECO:0000313" key="13">
    <source>
        <dbReference type="EMBL" id="AIL32366.1"/>
    </source>
</evidence>
<evidence type="ECO:0000256" key="5">
    <source>
        <dbReference type="ARBA" id="ARBA00022692"/>
    </source>
</evidence>
<feature type="transmembrane region" description="Helical" evidence="10">
    <location>
        <begin position="6"/>
        <end position="29"/>
    </location>
</feature>
<dbReference type="SUPFAM" id="SSF52096">
    <property type="entry name" value="ClpP/crotonase"/>
    <property type="match status" value="1"/>
</dbReference>
<evidence type="ECO:0000256" key="7">
    <source>
        <dbReference type="ARBA" id="ARBA00022825"/>
    </source>
</evidence>
<dbReference type="InterPro" id="IPR047272">
    <property type="entry name" value="S49_SppA_C"/>
</dbReference>
<dbReference type="Gene3D" id="6.20.330.10">
    <property type="match status" value="1"/>
</dbReference>
<keyword evidence="8 10" id="KW-1133">Transmembrane helix</keyword>
<dbReference type="STRING" id="1072685.IX83_02680"/>
<dbReference type="NCBIfam" id="NF008745">
    <property type="entry name" value="PRK11778.1"/>
    <property type="match status" value="1"/>
</dbReference>
<accession>A0A077DDZ4</accession>
<evidence type="ECO:0000256" key="9">
    <source>
        <dbReference type="ARBA" id="ARBA00023136"/>
    </source>
</evidence>
<proteinExistence type="inferred from homology"/>
<comment type="similarity">
    <text evidence="2">Belongs to the peptidase S49 family.</text>
</comment>
<evidence type="ECO:0000256" key="3">
    <source>
        <dbReference type="ARBA" id="ARBA00022475"/>
    </source>
</evidence>
<dbReference type="HOGENOM" id="CLU_070316_0_0_4"/>
<keyword evidence="3" id="KW-1003">Cell membrane</keyword>
<name>A0A077DDZ4_9BURK</name>
<sequence>MSFFVSLLLFVCKVVVVFLAIFLVLIMIASLKKQKRQQKTPSIFQLRSLNEYYEDMVNQFDTLLDKKELKQLEKTKKKEEKAKKKSEKEEPLKKPYLYVLDFDGDVQASSMEDVRDQISALIQIAKPEDEVLLRLNSPGGYVHSYGFASSQLMRFKEHGIKLTVVVDMVAASGGYMMACVADQLIAAPFAIIGSVGVYAGIPNINELLEKNHVHYEMHTAGKFKRTLTVMGKNTDEGRAQFQKELTETHELFKQHIQQMRPQLDVESIATGETWYGQVALEKGLVDKLGTSDDYIMAHLKTHKIVQLEKEEPMTIWDKLKHQVSATLQAPFLPFKNYIR</sequence>
<dbReference type="InterPro" id="IPR029045">
    <property type="entry name" value="ClpP/crotonase-like_dom_sf"/>
</dbReference>
<dbReference type="EMBL" id="CP009238">
    <property type="protein sequence ID" value="AIL32366.1"/>
    <property type="molecule type" value="Genomic_DNA"/>
</dbReference>
<evidence type="ECO:0000256" key="1">
    <source>
        <dbReference type="ARBA" id="ARBA00004236"/>
    </source>
</evidence>
<evidence type="ECO:0000256" key="6">
    <source>
        <dbReference type="ARBA" id="ARBA00022801"/>
    </source>
</evidence>
<dbReference type="PANTHER" id="PTHR42987:SF4">
    <property type="entry name" value="PROTEASE SOHB-RELATED"/>
    <property type="match status" value="1"/>
</dbReference>
<evidence type="ECO:0000256" key="10">
    <source>
        <dbReference type="SAM" id="Phobius"/>
    </source>
</evidence>
<dbReference type="PANTHER" id="PTHR42987">
    <property type="entry name" value="PEPTIDASE S49"/>
    <property type="match status" value="1"/>
</dbReference>
<evidence type="ECO:0008006" key="15">
    <source>
        <dbReference type="Google" id="ProtNLM"/>
    </source>
</evidence>
<dbReference type="Pfam" id="PF08496">
    <property type="entry name" value="Peptidase_S49_N"/>
    <property type="match status" value="1"/>
</dbReference>
<reference evidence="13 14" key="1">
    <citation type="journal article" date="2014" name="BMC Genomics">
        <title>A genomic perspective on a new bacterial genus and species from the Alcaligenaceae family, Basilea psittacipulmonis.</title>
        <authorList>
            <person name="Whiteson K.L."/>
            <person name="Hernandez D."/>
            <person name="Lazarevic V."/>
            <person name="Gaia N."/>
            <person name="Farinelli L."/>
            <person name="Francois P."/>
            <person name="Pilo P."/>
            <person name="Frey J."/>
            <person name="Schrenzel J."/>
        </authorList>
    </citation>
    <scope>NUCLEOTIDE SEQUENCE [LARGE SCALE GENOMIC DNA]</scope>
    <source>
        <strain evidence="13 14">DSM 24701</strain>
    </source>
</reference>
<feature type="domain" description="Peptidase S49 N-terminal proteobacteria" evidence="12">
    <location>
        <begin position="3"/>
        <end position="152"/>
    </location>
</feature>
<evidence type="ECO:0000256" key="4">
    <source>
        <dbReference type="ARBA" id="ARBA00022670"/>
    </source>
</evidence>
<evidence type="ECO:0000259" key="12">
    <source>
        <dbReference type="Pfam" id="PF08496"/>
    </source>
</evidence>
<dbReference type="Proteomes" id="UP000028945">
    <property type="component" value="Chromosome"/>
</dbReference>
<dbReference type="InterPro" id="IPR013703">
    <property type="entry name" value="Peptidase_S49_N_proteobac"/>
</dbReference>
<keyword evidence="5 10" id="KW-0812">Transmembrane</keyword>
<keyword evidence="9 10" id="KW-0472">Membrane</keyword>
<dbReference type="eggNOG" id="COG0616">
    <property type="taxonomic scope" value="Bacteria"/>
</dbReference>
<organism evidence="13 14">
    <name type="scientific">Basilea psittacipulmonis DSM 24701</name>
    <dbReference type="NCBI Taxonomy" id="1072685"/>
    <lineage>
        <taxon>Bacteria</taxon>
        <taxon>Pseudomonadati</taxon>
        <taxon>Pseudomonadota</taxon>
        <taxon>Betaproteobacteria</taxon>
        <taxon>Burkholderiales</taxon>
        <taxon>Alcaligenaceae</taxon>
        <taxon>Basilea</taxon>
    </lineage>
</organism>
<evidence type="ECO:0000313" key="14">
    <source>
        <dbReference type="Proteomes" id="UP000028945"/>
    </source>
</evidence>
<keyword evidence="14" id="KW-1185">Reference proteome</keyword>
<keyword evidence="7" id="KW-0720">Serine protease</keyword>
<evidence type="ECO:0000256" key="8">
    <source>
        <dbReference type="ARBA" id="ARBA00022989"/>
    </source>
</evidence>
<evidence type="ECO:0000259" key="11">
    <source>
        <dbReference type="Pfam" id="PF01343"/>
    </source>
</evidence>
<dbReference type="AlphaFoldDB" id="A0A077DDZ4"/>
<dbReference type="InterPro" id="IPR002142">
    <property type="entry name" value="Peptidase_S49"/>
</dbReference>
<evidence type="ECO:0000256" key="2">
    <source>
        <dbReference type="ARBA" id="ARBA00008683"/>
    </source>
</evidence>
<dbReference type="CDD" id="cd07023">
    <property type="entry name" value="S49_Sppa_N_C"/>
    <property type="match status" value="1"/>
</dbReference>
<comment type="subcellular location">
    <subcellularLocation>
        <location evidence="1">Cell membrane</location>
    </subcellularLocation>
</comment>
<keyword evidence="6" id="KW-0378">Hydrolase</keyword>
<dbReference type="GO" id="GO:0006508">
    <property type="term" value="P:proteolysis"/>
    <property type="evidence" value="ECO:0007669"/>
    <property type="project" value="UniProtKB-KW"/>
</dbReference>
<dbReference type="Gene3D" id="3.90.226.10">
    <property type="entry name" value="2-enoyl-CoA Hydratase, Chain A, domain 1"/>
    <property type="match status" value="1"/>
</dbReference>
<protein>
    <recommendedName>
        <fullName evidence="15">Peptidase</fullName>
    </recommendedName>
</protein>
<dbReference type="GO" id="GO:0004252">
    <property type="term" value="F:serine-type endopeptidase activity"/>
    <property type="evidence" value="ECO:0007669"/>
    <property type="project" value="InterPro"/>
</dbReference>
<gene>
    <name evidence="13" type="ORF">IX83_02680</name>
</gene>
<keyword evidence="4" id="KW-0645">Protease</keyword>
<feature type="domain" description="Peptidase S49" evidence="11">
    <location>
        <begin position="155"/>
        <end position="296"/>
    </location>
</feature>
<dbReference type="Pfam" id="PF01343">
    <property type="entry name" value="Peptidase_S49"/>
    <property type="match status" value="1"/>
</dbReference>